<dbReference type="Proteomes" id="UP001062846">
    <property type="component" value="Chromosome 5"/>
</dbReference>
<sequence>MPTMVTVNIVNRFFVFRNIGVQFSSTRVMRQTTKPTLRLSPFNAARASESMSALSDAKSTIKQVFQFTVSYISAVPFVREIIENDSLL</sequence>
<evidence type="ECO:0000313" key="1">
    <source>
        <dbReference type="EMBL" id="KAI8554034.1"/>
    </source>
</evidence>
<accession>A0ACC0NML7</accession>
<keyword evidence="2" id="KW-1185">Reference proteome</keyword>
<evidence type="ECO:0000313" key="2">
    <source>
        <dbReference type="Proteomes" id="UP001062846"/>
    </source>
</evidence>
<gene>
    <name evidence="1" type="ORF">RHMOL_Rhmol05G0066000</name>
</gene>
<reference evidence="1" key="1">
    <citation type="submission" date="2022-02" db="EMBL/GenBank/DDBJ databases">
        <title>Plant Genome Project.</title>
        <authorList>
            <person name="Zhang R.-G."/>
        </authorList>
    </citation>
    <scope>NUCLEOTIDE SEQUENCE</scope>
    <source>
        <strain evidence="1">AT1</strain>
    </source>
</reference>
<comment type="caution">
    <text evidence="1">The sequence shown here is derived from an EMBL/GenBank/DDBJ whole genome shotgun (WGS) entry which is preliminary data.</text>
</comment>
<dbReference type="EMBL" id="CM046392">
    <property type="protein sequence ID" value="KAI8554034.1"/>
    <property type="molecule type" value="Genomic_DNA"/>
</dbReference>
<proteinExistence type="predicted"/>
<organism evidence="1 2">
    <name type="scientific">Rhododendron molle</name>
    <name type="common">Chinese azalea</name>
    <name type="synonym">Azalea mollis</name>
    <dbReference type="NCBI Taxonomy" id="49168"/>
    <lineage>
        <taxon>Eukaryota</taxon>
        <taxon>Viridiplantae</taxon>
        <taxon>Streptophyta</taxon>
        <taxon>Embryophyta</taxon>
        <taxon>Tracheophyta</taxon>
        <taxon>Spermatophyta</taxon>
        <taxon>Magnoliopsida</taxon>
        <taxon>eudicotyledons</taxon>
        <taxon>Gunneridae</taxon>
        <taxon>Pentapetalae</taxon>
        <taxon>asterids</taxon>
        <taxon>Ericales</taxon>
        <taxon>Ericaceae</taxon>
        <taxon>Ericoideae</taxon>
        <taxon>Rhodoreae</taxon>
        <taxon>Rhododendron</taxon>
    </lineage>
</organism>
<name>A0ACC0NML7_RHOML</name>
<protein>
    <submittedName>
        <fullName evidence="1">Uncharacterized protein</fullName>
    </submittedName>
</protein>